<dbReference type="STRING" id="1280837.A0A316VK95"/>
<protein>
    <submittedName>
        <fullName evidence="5">Uncharacterized protein</fullName>
    </submittedName>
</protein>
<dbReference type="GeneID" id="37017581"/>
<feature type="transmembrane region" description="Helical" evidence="2">
    <location>
        <begin position="149"/>
        <end position="169"/>
    </location>
</feature>
<feature type="compositionally biased region" description="Low complexity" evidence="1">
    <location>
        <begin position="277"/>
        <end position="295"/>
    </location>
</feature>
<feature type="region of interest" description="Disordered" evidence="1">
    <location>
        <begin position="236"/>
        <end position="258"/>
    </location>
</feature>
<feature type="transmembrane region" description="Helical" evidence="2">
    <location>
        <begin position="367"/>
        <end position="389"/>
    </location>
</feature>
<feature type="domain" description="Protein YTP1-like C-terminal" evidence="4">
    <location>
        <begin position="334"/>
        <end position="634"/>
    </location>
</feature>
<keyword evidence="2" id="KW-1133">Transmembrane helix</keyword>
<dbReference type="Pfam" id="PF10355">
    <property type="entry name" value="Ytp1"/>
    <property type="match status" value="1"/>
</dbReference>
<dbReference type="InterPro" id="IPR018827">
    <property type="entry name" value="YTP1_C"/>
</dbReference>
<dbReference type="AlphaFoldDB" id="A0A316VK95"/>
<dbReference type="InterPro" id="IPR018825">
    <property type="entry name" value="DUF2427"/>
</dbReference>
<evidence type="ECO:0000256" key="1">
    <source>
        <dbReference type="SAM" id="MobiDB-lite"/>
    </source>
</evidence>
<feature type="transmembrane region" description="Helical" evidence="2">
    <location>
        <begin position="612"/>
        <end position="633"/>
    </location>
</feature>
<evidence type="ECO:0000259" key="3">
    <source>
        <dbReference type="Pfam" id="PF10348"/>
    </source>
</evidence>
<dbReference type="PANTHER" id="PTHR31685">
    <property type="entry name" value="INTEGRAL MEMBRANE PROTEIN (AFU_ORTHOLOGUE AFUA_6G12730)-RELATED"/>
    <property type="match status" value="1"/>
</dbReference>
<evidence type="ECO:0000259" key="4">
    <source>
        <dbReference type="Pfam" id="PF10355"/>
    </source>
</evidence>
<feature type="transmembrane region" description="Helical" evidence="2">
    <location>
        <begin position="181"/>
        <end position="202"/>
    </location>
</feature>
<keyword evidence="2" id="KW-0472">Membrane</keyword>
<feature type="transmembrane region" description="Helical" evidence="2">
    <location>
        <begin position="573"/>
        <end position="592"/>
    </location>
</feature>
<feature type="transmembrane region" description="Helical" evidence="2">
    <location>
        <begin position="540"/>
        <end position="561"/>
    </location>
</feature>
<feature type="transmembrane region" description="Helical" evidence="2">
    <location>
        <begin position="116"/>
        <end position="137"/>
    </location>
</feature>
<dbReference type="Proteomes" id="UP000245771">
    <property type="component" value="Unassembled WGS sequence"/>
</dbReference>
<keyword evidence="2" id="KW-0812">Transmembrane</keyword>
<evidence type="ECO:0000313" key="6">
    <source>
        <dbReference type="Proteomes" id="UP000245771"/>
    </source>
</evidence>
<dbReference type="FunCoup" id="A0A316VK95">
    <property type="interactions" value="14"/>
</dbReference>
<dbReference type="Pfam" id="PF10348">
    <property type="entry name" value="DUF2427"/>
    <property type="match status" value="1"/>
</dbReference>
<sequence length="641" mass="71118">PLPHGAGGHNHGHGGEAPSMELNETTILRGKGPDPLSYIEWDFNYGIGKSDQLEWFTSAYHNEQEGEWKDLMGVAGGRYRHLVDEKDPKMRKSVIMDIQERVKANKEFVGRHGSLLILHVLGCIISCFIMLPATLALRAASSNLAPLASLVYLITLGGSLFFSILYKAMTPRLYPSNSHSGLGYAIFWLSLIALGGDVFRLVKQIYNAVRSIRGSSQKNSMRVLFNSLSLSSRNNAATHEDEYDPLEEERMLSDDGSGISDARELDLERMNRHTRRQGSSGSSGSSSPLQNQSQSVPEWRQNTILQKPKQKHSLLKSIIRYSHVTVARSIPVLAFAAAYTGLTIYTGSCRGAYKNVCLAHGIKGGIFFWYGLLSFGRYMGAYADLGWAWNRKPMTKKGRKGNQITAEWVESCVIFVYGATNTWMERFGAEAGDPYTVKQVQHISIAVMFWFAGLMGMILEWGSLKNLLAFPVSLKQASVSRRNQRSLETLSADEVVTVNSAPPSYSFSFNPFPALVIGVTGIAMAAHHQDYVYEVSIHSLWGNLLAGFSVLRFMTYFFLWLRPPTSSIMPSRPPTEALASFSLACGGLVFMLSSEEVSFVAMRNGFGDFMMILNVTVAIVALLFCWIAGLMVLKAWALKRE</sequence>
<reference evidence="5 6" key="1">
    <citation type="journal article" date="2018" name="Mol. Biol. Evol.">
        <title>Broad Genomic Sampling Reveals a Smut Pathogenic Ancestry of the Fungal Clade Ustilaginomycotina.</title>
        <authorList>
            <person name="Kijpornyongpan T."/>
            <person name="Mondo S.J."/>
            <person name="Barry K."/>
            <person name="Sandor L."/>
            <person name="Lee J."/>
            <person name="Lipzen A."/>
            <person name="Pangilinan J."/>
            <person name="LaButti K."/>
            <person name="Hainaut M."/>
            <person name="Henrissat B."/>
            <person name="Grigoriev I.V."/>
            <person name="Spatafora J.W."/>
            <person name="Aime M.C."/>
        </authorList>
    </citation>
    <scope>NUCLEOTIDE SEQUENCE [LARGE SCALE GENOMIC DNA]</scope>
    <source>
        <strain evidence="5 6">MCA 3882</strain>
    </source>
</reference>
<dbReference type="OrthoDB" id="4005299at2759"/>
<gene>
    <name evidence="5" type="ORF">FA14DRAFT_107185</name>
</gene>
<feature type="region of interest" description="Disordered" evidence="1">
    <location>
        <begin position="272"/>
        <end position="297"/>
    </location>
</feature>
<proteinExistence type="predicted"/>
<organism evidence="5 6">
    <name type="scientific">Meira miltonrushii</name>
    <dbReference type="NCBI Taxonomy" id="1280837"/>
    <lineage>
        <taxon>Eukaryota</taxon>
        <taxon>Fungi</taxon>
        <taxon>Dikarya</taxon>
        <taxon>Basidiomycota</taxon>
        <taxon>Ustilaginomycotina</taxon>
        <taxon>Exobasidiomycetes</taxon>
        <taxon>Exobasidiales</taxon>
        <taxon>Brachybasidiaceae</taxon>
        <taxon>Meira</taxon>
    </lineage>
</organism>
<dbReference type="InParanoid" id="A0A316VK95"/>
<evidence type="ECO:0000256" key="2">
    <source>
        <dbReference type="SAM" id="Phobius"/>
    </source>
</evidence>
<feature type="transmembrane region" description="Helical" evidence="2">
    <location>
        <begin position="326"/>
        <end position="347"/>
    </location>
</feature>
<feature type="transmembrane region" description="Helical" evidence="2">
    <location>
        <begin position="443"/>
        <end position="464"/>
    </location>
</feature>
<dbReference type="EMBL" id="KZ819602">
    <property type="protein sequence ID" value="PWN37654.1"/>
    <property type="molecule type" value="Genomic_DNA"/>
</dbReference>
<feature type="domain" description="DUF2427" evidence="3">
    <location>
        <begin position="111"/>
        <end position="192"/>
    </location>
</feature>
<dbReference type="RefSeq" id="XP_025357956.1">
    <property type="nucleotide sequence ID" value="XM_025495800.1"/>
</dbReference>
<evidence type="ECO:0000313" key="5">
    <source>
        <dbReference type="EMBL" id="PWN37654.1"/>
    </source>
</evidence>
<feature type="non-terminal residue" evidence="5">
    <location>
        <position position="1"/>
    </location>
</feature>
<dbReference type="PANTHER" id="PTHR31685:SF3">
    <property type="entry name" value="INTEGRAL MEMBRANE PROTEIN (AFU_ORTHOLOGUE AFUA_6G12730)"/>
    <property type="match status" value="1"/>
</dbReference>
<keyword evidence="6" id="KW-1185">Reference proteome</keyword>
<accession>A0A316VK95</accession>
<name>A0A316VK95_9BASI</name>
<feature type="non-terminal residue" evidence="5">
    <location>
        <position position="641"/>
    </location>
</feature>